<evidence type="ECO:0000313" key="2">
    <source>
        <dbReference type="EMBL" id="KFG26219.1"/>
    </source>
</evidence>
<dbReference type="GeneID" id="77676308"/>
<dbReference type="AlphaFoldDB" id="A0A086J251"/>
<feature type="region of interest" description="Disordered" evidence="1">
    <location>
        <begin position="22"/>
        <end position="43"/>
    </location>
</feature>
<evidence type="ECO:0000313" key="3">
    <source>
        <dbReference type="Proteomes" id="UP000054524"/>
    </source>
</evidence>
<name>A0A086J251_NEMA1</name>
<comment type="caution">
    <text evidence="2">The sequence shown here is derived from an EMBL/GenBank/DDBJ whole genome shotgun (WGS) entry which is preliminary data.</text>
</comment>
<dbReference type="HOGENOM" id="CLU_025890_0_0_1"/>
<keyword evidence="3" id="KW-1185">Reference proteome</keyword>
<reference evidence="2 3" key="1">
    <citation type="journal article" date="2014" name="Genome Announc.">
        <title>Genome Sequence of the Microsporidian Species Nematocida sp1 Strain ERTm6 (ATCC PRA-372).</title>
        <authorList>
            <person name="Bakowski M.A."/>
            <person name="Priest M."/>
            <person name="Young S."/>
            <person name="Cuomo C.A."/>
            <person name="Troemel E.R."/>
        </authorList>
    </citation>
    <scope>NUCLEOTIDE SEQUENCE [LARGE SCALE GENOMIC DNA]</scope>
    <source>
        <strain evidence="2 3">ERTm6</strain>
    </source>
</reference>
<dbReference type="RefSeq" id="XP_052904774.1">
    <property type="nucleotide sequence ID" value="XM_053048969.1"/>
</dbReference>
<accession>A0A086J251</accession>
<protein>
    <submittedName>
        <fullName evidence="2">Uncharacterized protein</fullName>
    </submittedName>
</protein>
<evidence type="ECO:0000256" key="1">
    <source>
        <dbReference type="SAM" id="MobiDB-lite"/>
    </source>
</evidence>
<sequence>MQFCNGSSRWWTMERAMKYIRKTTGHGKSNMNPRSQRDTQDMNKSSSLSKMLSLLGYYFQAMTLPPSWHVIGKYLASSAQNSIDKNEIIDCQARAQKRIRIKQIIKAEKIQRNVQRDIETEADTLDGLDNVLESNQSCAACRGLLRSIEEFSEEHLSMNLYPPDEDYRSINPKACSFMAISKLNPIQHAYIQNVLRMAPNYTCSKNYKEFEHRDINALDNIESYSVEMRMLEAHNQMKKFYTELKEIREKLLEPQLKMSAFKDFEIAAQTYFAYINRQVAKFSDVLLGFTYNKKTLNTLKERKKALHLAHPKNEAERRQKEYIMANKSKFYPEIEHAAFAKGAMLNMIFQIEELVPHIDAIYNIIKQGGSDAPIDLNCIKKHIPELKKALAKSFDSIIDFNPDSFDNEMLSNAGATMEEALKIFRPMMHIVTRSAIEIFAQLDKVDECLIKDLAPDSNGTNPRVKTPADMPKKGSTTAEKDNPSKLNKKPAIDQTDESDHGPQPSGDSVCSEREKDQAKRIADTYAKTLDVMMEFIKGLCASIHNNYLSDSDIVDKNEEKDNNGFDYMFPSLVQKSEQLKNQLKSVDTLRNRPGTNSDEL</sequence>
<dbReference type="EMBL" id="AKIJ01000003">
    <property type="protein sequence ID" value="KFG26219.1"/>
    <property type="molecule type" value="Genomic_DNA"/>
</dbReference>
<organism evidence="2 3">
    <name type="scientific">Nematocida ausubeli (strain ATCC PRA-371 / ERTm2)</name>
    <name type="common">Nematode killer fungus</name>
    <dbReference type="NCBI Taxonomy" id="1913371"/>
    <lineage>
        <taxon>Eukaryota</taxon>
        <taxon>Fungi</taxon>
        <taxon>Fungi incertae sedis</taxon>
        <taxon>Microsporidia</taxon>
        <taxon>Nematocida</taxon>
    </lineage>
</organism>
<proteinExistence type="predicted"/>
<dbReference type="Proteomes" id="UP000054524">
    <property type="component" value="Unassembled WGS sequence"/>
</dbReference>
<feature type="region of interest" description="Disordered" evidence="1">
    <location>
        <begin position="456"/>
        <end position="514"/>
    </location>
</feature>
<gene>
    <name evidence="2" type="ORF">NESG_01335</name>
</gene>